<evidence type="ECO:0000313" key="3">
    <source>
        <dbReference type="Proteomes" id="UP000230731"/>
    </source>
</evidence>
<dbReference type="Gene3D" id="3.90.25.10">
    <property type="entry name" value="UDP-galactose 4-epimerase, domain 1"/>
    <property type="match status" value="1"/>
</dbReference>
<dbReference type="Proteomes" id="UP000230731">
    <property type="component" value="Unassembled WGS sequence"/>
</dbReference>
<protein>
    <submittedName>
        <fullName evidence="2">LPS biosynthesis protein WbpP</fullName>
    </submittedName>
</protein>
<evidence type="ECO:0000313" key="2">
    <source>
        <dbReference type="EMBL" id="PIT98017.1"/>
    </source>
</evidence>
<dbReference type="PANTHER" id="PTHR43245:SF13">
    <property type="entry name" value="UDP-D-APIOSE_UDP-D-XYLOSE SYNTHASE 2"/>
    <property type="match status" value="1"/>
</dbReference>
<dbReference type="InterPro" id="IPR036291">
    <property type="entry name" value="NAD(P)-bd_dom_sf"/>
</dbReference>
<accession>A0A2M6WZ31</accession>
<dbReference type="PANTHER" id="PTHR43245">
    <property type="entry name" value="BIFUNCTIONAL POLYMYXIN RESISTANCE PROTEIN ARNA"/>
    <property type="match status" value="1"/>
</dbReference>
<dbReference type="AlphaFoldDB" id="A0A2M6WZ31"/>
<dbReference type="EMBL" id="PEZP01000037">
    <property type="protein sequence ID" value="PIT98017.1"/>
    <property type="molecule type" value="Genomic_DNA"/>
</dbReference>
<dbReference type="SUPFAM" id="SSF51735">
    <property type="entry name" value="NAD(P)-binding Rossmann-fold domains"/>
    <property type="match status" value="1"/>
</dbReference>
<sequence>MAVYAVTGGAGFIGSHLAERLVKDGHTVRVLDNFSTGSRDNLAAVASAIEVIEGDIVDADAASAACRGVDFVLHHAAVGLVGPTLDDPLAAEMVNVTGTLRILEAARRAGCRGVVCASSAAVYGNPSEELPRREDALPQPESPYAVTKLAVEHYSRVYRQVWGLPVVCLRYFNVYGPRQRADSVYAGAPARFLAAVAEGKPLMIYGDGRQARDFVYVQDIVAANLAAAEQAATVSESLYNVGSGQATTILDLAAAVSTTVRHSVQLVHTAARAGDVRYSHADITRARRQLGFTPHIALADGLSRMVSRMPKDTSVAARS</sequence>
<dbReference type="InterPro" id="IPR020904">
    <property type="entry name" value="Sc_DH/Rdtase_CS"/>
</dbReference>
<dbReference type="Pfam" id="PF01370">
    <property type="entry name" value="Epimerase"/>
    <property type="match status" value="1"/>
</dbReference>
<dbReference type="PROSITE" id="PS00061">
    <property type="entry name" value="ADH_SHORT"/>
    <property type="match status" value="1"/>
</dbReference>
<comment type="caution">
    <text evidence="2">The sequence shown here is derived from an EMBL/GenBank/DDBJ whole genome shotgun (WGS) entry which is preliminary data.</text>
</comment>
<dbReference type="InterPro" id="IPR050177">
    <property type="entry name" value="Lipid_A_modif_metabolic_enz"/>
</dbReference>
<dbReference type="Gene3D" id="3.40.50.720">
    <property type="entry name" value="NAD(P)-binding Rossmann-like Domain"/>
    <property type="match status" value="1"/>
</dbReference>
<dbReference type="PRINTS" id="PR01713">
    <property type="entry name" value="NUCEPIMERASE"/>
</dbReference>
<reference evidence="3" key="1">
    <citation type="submission" date="2017-09" db="EMBL/GenBank/DDBJ databases">
        <title>Depth-based differentiation of microbial function through sediment-hosted aquifers and enrichment of novel symbionts in the deep terrestrial subsurface.</title>
        <authorList>
            <person name="Probst A.J."/>
            <person name="Ladd B."/>
            <person name="Jarett J.K."/>
            <person name="Geller-Mcgrath D.E."/>
            <person name="Sieber C.M.K."/>
            <person name="Emerson J.B."/>
            <person name="Anantharaman K."/>
            <person name="Thomas B.C."/>
            <person name="Malmstrom R."/>
            <person name="Stieglmeier M."/>
            <person name="Klingl A."/>
            <person name="Woyke T."/>
            <person name="Ryan C.M."/>
            <person name="Banfield J.F."/>
        </authorList>
    </citation>
    <scope>NUCLEOTIDE SEQUENCE [LARGE SCALE GENOMIC DNA]</scope>
</reference>
<organism evidence="2 3">
    <name type="scientific">Candidatus Andersenbacteria bacterium CG10_big_fil_rev_8_21_14_0_10_54_11</name>
    <dbReference type="NCBI Taxonomy" id="1974485"/>
    <lineage>
        <taxon>Bacteria</taxon>
        <taxon>Candidatus Anderseniibacteriota</taxon>
    </lineage>
</organism>
<proteinExistence type="predicted"/>
<dbReference type="InterPro" id="IPR001509">
    <property type="entry name" value="Epimerase_deHydtase"/>
</dbReference>
<name>A0A2M6WZ31_9BACT</name>
<gene>
    <name evidence="2" type="ORF">COT71_03055</name>
</gene>
<evidence type="ECO:0000259" key="1">
    <source>
        <dbReference type="Pfam" id="PF01370"/>
    </source>
</evidence>
<feature type="domain" description="NAD-dependent epimerase/dehydratase" evidence="1">
    <location>
        <begin position="6"/>
        <end position="242"/>
    </location>
</feature>